<dbReference type="SUPFAM" id="SSF88659">
    <property type="entry name" value="Sigma3 and sigma4 domains of RNA polymerase sigma factors"/>
    <property type="match status" value="1"/>
</dbReference>
<keyword evidence="4" id="KW-1185">Reference proteome</keyword>
<dbReference type="InterPro" id="IPR036388">
    <property type="entry name" value="WH-like_DNA-bd_sf"/>
</dbReference>
<dbReference type="EMBL" id="JAKGUD010000002">
    <property type="protein sequence ID" value="MCF4141628.1"/>
    <property type="molecule type" value="Genomic_DNA"/>
</dbReference>
<dbReference type="Gene3D" id="1.20.120.1810">
    <property type="match status" value="1"/>
</dbReference>
<comment type="caution">
    <text evidence="3">The sequence shown here is derived from an EMBL/GenBank/DDBJ whole genome shotgun (WGS) entry which is preliminary data.</text>
</comment>
<name>A0ABS9EKA8_9BACT</name>
<evidence type="ECO:0000313" key="4">
    <source>
        <dbReference type="Proteomes" id="UP001200430"/>
    </source>
</evidence>
<dbReference type="SUPFAM" id="SSF88946">
    <property type="entry name" value="Sigma2 domain of RNA polymerase sigma factors"/>
    <property type="match status" value="1"/>
</dbReference>
<evidence type="ECO:0000313" key="3">
    <source>
        <dbReference type="EMBL" id="MCF4141628.1"/>
    </source>
</evidence>
<protein>
    <submittedName>
        <fullName evidence="3">Sigma-70 family RNA polymerase sigma factor</fullName>
    </submittedName>
</protein>
<accession>A0ABS9EKA8</accession>
<dbReference type="PANTHER" id="PTHR30376">
    <property type="entry name" value="SIGMA FACTOR RPOH HEAT SHOCK RELATED"/>
    <property type="match status" value="1"/>
</dbReference>
<feature type="domain" description="RNA polymerase sigma-70 region 2" evidence="2">
    <location>
        <begin position="29"/>
        <end position="97"/>
    </location>
</feature>
<reference evidence="3 4" key="1">
    <citation type="submission" date="2022-01" db="EMBL/GenBank/DDBJ databases">
        <title>Dethiosulfovibrio faecalis sp. nov., a novel proteolytic, non-sulfur-reducing bacterium isolated from a marine aquaculture solid waste bioreactor.</title>
        <authorList>
            <person name="Grabowski S."/>
            <person name="Apolinario E."/>
            <person name="Schneider N."/>
            <person name="Marshall C.W."/>
            <person name="Sowers K.R."/>
        </authorList>
    </citation>
    <scope>NUCLEOTIDE SEQUENCE [LARGE SCALE GENOMIC DNA]</scope>
    <source>
        <strain evidence="3 4">DSM 12537</strain>
    </source>
</reference>
<evidence type="ECO:0000256" key="1">
    <source>
        <dbReference type="ARBA" id="ARBA00007788"/>
    </source>
</evidence>
<dbReference type="Pfam" id="PF04542">
    <property type="entry name" value="Sigma70_r2"/>
    <property type="match status" value="1"/>
</dbReference>
<dbReference type="Gene3D" id="1.10.10.10">
    <property type="entry name" value="Winged helix-like DNA-binding domain superfamily/Winged helix DNA-binding domain"/>
    <property type="match status" value="1"/>
</dbReference>
<dbReference type="RefSeq" id="WP_236098131.1">
    <property type="nucleotide sequence ID" value="NZ_JAKGUD010000002.1"/>
</dbReference>
<proteinExistence type="inferred from homology"/>
<sequence length="189" mass="21873">MEGNRLAEEEERRLWSSLEDGDPSAREDLILAYRPLVFWIAKKFNVGGDIYPDLIQEGMMALIKGVDSFDPSRGFRFTTYGYYRIRGQMLNYLQRKEAKAPLPMDSFDEELRDPMSSETIDAVLDLKDGLRHLPEREARILSDLIMEGRNAKDVAMEENIDVSHVYRLRRKALGWLKSWLTPKDATSRG</sequence>
<dbReference type="Proteomes" id="UP001200430">
    <property type="component" value="Unassembled WGS sequence"/>
</dbReference>
<dbReference type="InterPro" id="IPR013325">
    <property type="entry name" value="RNA_pol_sigma_r2"/>
</dbReference>
<dbReference type="InterPro" id="IPR013324">
    <property type="entry name" value="RNA_pol_sigma_r3/r4-like"/>
</dbReference>
<organism evidence="3 4">
    <name type="scientific">Dethiosulfovibrio marinus</name>
    <dbReference type="NCBI Taxonomy" id="133532"/>
    <lineage>
        <taxon>Bacteria</taxon>
        <taxon>Thermotogati</taxon>
        <taxon>Synergistota</taxon>
        <taxon>Synergistia</taxon>
        <taxon>Synergistales</taxon>
        <taxon>Dethiosulfovibrionaceae</taxon>
        <taxon>Dethiosulfovibrio</taxon>
    </lineage>
</organism>
<dbReference type="InterPro" id="IPR050813">
    <property type="entry name" value="Sigma-70_Factor"/>
</dbReference>
<comment type="similarity">
    <text evidence="1">Belongs to the sigma-70 factor family.</text>
</comment>
<dbReference type="NCBIfam" id="TIGR02937">
    <property type="entry name" value="sigma70-ECF"/>
    <property type="match status" value="1"/>
</dbReference>
<dbReference type="InterPro" id="IPR007627">
    <property type="entry name" value="RNA_pol_sigma70_r2"/>
</dbReference>
<dbReference type="PANTHER" id="PTHR30376:SF3">
    <property type="entry name" value="RNA POLYMERASE SIGMA FACTOR RPOH"/>
    <property type="match status" value="1"/>
</dbReference>
<evidence type="ECO:0000259" key="2">
    <source>
        <dbReference type="Pfam" id="PF04542"/>
    </source>
</evidence>
<gene>
    <name evidence="3" type="ORF">L2W38_02200</name>
</gene>
<dbReference type="InterPro" id="IPR014284">
    <property type="entry name" value="RNA_pol_sigma-70_dom"/>
</dbReference>